<evidence type="ECO:0000313" key="3">
    <source>
        <dbReference type="Proteomes" id="UP000019462"/>
    </source>
</evidence>
<dbReference type="SUPFAM" id="SSF51905">
    <property type="entry name" value="FAD/NAD(P)-binding domain"/>
    <property type="match status" value="1"/>
</dbReference>
<proteinExistence type="predicted"/>
<dbReference type="Gene3D" id="3.50.50.100">
    <property type="match status" value="1"/>
</dbReference>
<organism evidence="2 3">
    <name type="scientific">Moesziomyces aphidis</name>
    <name type="common">Pseudozyma aphidis</name>
    <dbReference type="NCBI Taxonomy" id="84754"/>
    <lineage>
        <taxon>Eukaryota</taxon>
        <taxon>Fungi</taxon>
        <taxon>Dikarya</taxon>
        <taxon>Basidiomycota</taxon>
        <taxon>Ustilaginomycotina</taxon>
        <taxon>Ustilaginomycetes</taxon>
        <taxon>Ustilaginales</taxon>
        <taxon>Ustilaginaceae</taxon>
        <taxon>Moesziomyces</taxon>
    </lineage>
</organism>
<dbReference type="PANTHER" id="PTHR43735">
    <property type="entry name" value="APOPTOSIS-INDUCING FACTOR 1"/>
    <property type="match status" value="1"/>
</dbReference>
<dbReference type="GO" id="GO:0004174">
    <property type="term" value="F:electron-transferring-flavoprotein dehydrogenase activity"/>
    <property type="evidence" value="ECO:0007669"/>
    <property type="project" value="TreeGrafter"/>
</dbReference>
<accession>W3VDV3</accession>
<dbReference type="OrthoDB" id="202203at2759"/>
<dbReference type="Proteomes" id="UP000019462">
    <property type="component" value="Unassembled WGS sequence"/>
</dbReference>
<protein>
    <recommendedName>
        <fullName evidence="1">FAD/NAD(P)-binding domain-containing protein</fullName>
    </recommendedName>
</protein>
<dbReference type="GO" id="GO:0050660">
    <property type="term" value="F:flavin adenine dinucleotide binding"/>
    <property type="evidence" value="ECO:0007669"/>
    <property type="project" value="TreeGrafter"/>
</dbReference>
<dbReference type="PANTHER" id="PTHR43735:SF2">
    <property type="entry name" value="FE-REGULATED PROTEIN 8"/>
    <property type="match status" value="1"/>
</dbReference>
<evidence type="ECO:0000313" key="2">
    <source>
        <dbReference type="EMBL" id="ETS59705.1"/>
    </source>
</evidence>
<dbReference type="GO" id="GO:0005737">
    <property type="term" value="C:cytoplasm"/>
    <property type="evidence" value="ECO:0007669"/>
    <property type="project" value="TreeGrafter"/>
</dbReference>
<name>W3VDV3_MOEAP</name>
<gene>
    <name evidence="2" type="ORF">PaG_06223</name>
</gene>
<comment type="caution">
    <text evidence="2">The sequence shown here is derived from an EMBL/GenBank/DDBJ whole genome shotgun (WGS) entry which is preliminary data.</text>
</comment>
<dbReference type="InterPro" id="IPR036188">
    <property type="entry name" value="FAD/NAD-bd_sf"/>
</dbReference>
<keyword evidence="3" id="KW-1185">Reference proteome</keyword>
<reference evidence="2 3" key="1">
    <citation type="journal article" date="2014" name="Genome Announc.">
        <title>Genome sequence of the basidiomycetous fungus Pseudozyma aphidis DSM70725, an efficient producer of biosurfactant mannosylerythritol lipids.</title>
        <authorList>
            <person name="Lorenz S."/>
            <person name="Guenther M."/>
            <person name="Grumaz C."/>
            <person name="Rupp S."/>
            <person name="Zibek S."/>
            <person name="Sohn K."/>
        </authorList>
    </citation>
    <scope>NUCLEOTIDE SEQUENCE [LARGE SCALE GENOMIC DNA]</scope>
    <source>
        <strain evidence="3">ATCC 32657 / CBS 517.83 / DSM 70725 / JCM 10318 / NBRC 10182 / NRRL Y-7954 / St-0401</strain>
    </source>
</reference>
<dbReference type="Pfam" id="PF07992">
    <property type="entry name" value="Pyr_redox_2"/>
    <property type="match status" value="1"/>
</dbReference>
<dbReference type="PRINTS" id="PR00368">
    <property type="entry name" value="FADPNR"/>
</dbReference>
<dbReference type="HOGENOM" id="CLU_019845_0_1_1"/>
<evidence type="ECO:0000259" key="1">
    <source>
        <dbReference type="Pfam" id="PF07992"/>
    </source>
</evidence>
<dbReference type="AlphaFoldDB" id="W3VDV3"/>
<dbReference type="EMBL" id="AWNI01000041">
    <property type="protein sequence ID" value="ETS59705.1"/>
    <property type="molecule type" value="Genomic_DNA"/>
</dbReference>
<sequence>MGTAVSELQTFSLLGVTARRHCSARAGASSYGLRTTHVRHASLDSFRSRNTVLGLFSCVIATFAVMTFDMNLPAPGAKKTIAVLGASYAGHRAIQVLVASLPEDWRVVVLERNTHANHLYAFPRMSVVRGHEQKVFIPYTNMFKPALALRDQHQLLHANVLELDQQNRRVSYELINDKAAGVQWLQWDYLVYALGSHLPDPINVWSSSGEQGSRQHDGSKIMGVQWLRDAQDRIEKAESIVIIGGGALGVQLATDIAVTYGRSKRVTLTHSRAQLLPRFDPWMHEKAAARLSELGVELVLRSRVDLGSLSSDRRSFRLLDGRQLEGDLTLFCLGQTPNTLLLGESSLSESGMARVERTLQLSSNPRVFVIGDAADAFGAINAGHTAWDQAEVAAKNILTLISTKQGQEAAELQEYKPTPPAIKVSLGIDRAIRQTMGGELIEVDSGVIDLNSTSMWTRRGLGTDDLWL</sequence>
<dbReference type="InterPro" id="IPR023753">
    <property type="entry name" value="FAD/NAD-binding_dom"/>
</dbReference>
<feature type="domain" description="FAD/NAD(P)-binding" evidence="1">
    <location>
        <begin position="80"/>
        <end position="390"/>
    </location>
</feature>